<dbReference type="Proteomes" id="UP000270342">
    <property type="component" value="Unassembled WGS sequence"/>
</dbReference>
<dbReference type="AlphaFoldDB" id="A0A494Y4Q7"/>
<protein>
    <submittedName>
        <fullName evidence="1">Uncharacterized protein</fullName>
    </submittedName>
</protein>
<reference evidence="1 2" key="1">
    <citation type="submission" date="2018-10" db="EMBL/GenBank/DDBJ databases">
        <title>Robbsia sp. DHC34, isolated from soil.</title>
        <authorList>
            <person name="Gao Z.-H."/>
            <person name="Qiu L.-H."/>
        </authorList>
    </citation>
    <scope>NUCLEOTIDE SEQUENCE [LARGE SCALE GENOMIC DNA]</scope>
    <source>
        <strain evidence="1 2">DHC34</strain>
    </source>
</reference>
<evidence type="ECO:0000313" key="1">
    <source>
        <dbReference type="EMBL" id="RKP57668.1"/>
    </source>
</evidence>
<keyword evidence="2" id="KW-1185">Reference proteome</keyword>
<gene>
    <name evidence="1" type="ORF">D7S86_06930</name>
</gene>
<organism evidence="1 2">
    <name type="scientific">Pararobbsia silviterrae</name>
    <dbReference type="NCBI Taxonomy" id="1792498"/>
    <lineage>
        <taxon>Bacteria</taxon>
        <taxon>Pseudomonadati</taxon>
        <taxon>Pseudomonadota</taxon>
        <taxon>Betaproteobacteria</taxon>
        <taxon>Burkholderiales</taxon>
        <taxon>Burkholderiaceae</taxon>
        <taxon>Pararobbsia</taxon>
    </lineage>
</organism>
<dbReference type="EMBL" id="RBZU01000002">
    <property type="protein sequence ID" value="RKP57668.1"/>
    <property type="molecule type" value="Genomic_DNA"/>
</dbReference>
<proteinExistence type="predicted"/>
<sequence>MSGAPTRKAARAPTIIHTDEAPYRVDLVRISITPASACEASPIRIRSRHNSIDARVSPRFRSVPSFSSPLPPSPIHLPRRSRATPATLIAIAGFQTGIPSFHDAFDVIRVNPEMQSVIGQ</sequence>
<accession>A0A494Y4Q7</accession>
<evidence type="ECO:0000313" key="2">
    <source>
        <dbReference type="Proteomes" id="UP000270342"/>
    </source>
</evidence>
<comment type="caution">
    <text evidence="1">The sequence shown here is derived from an EMBL/GenBank/DDBJ whole genome shotgun (WGS) entry which is preliminary data.</text>
</comment>
<name>A0A494Y4Q7_9BURK</name>